<protein>
    <submittedName>
        <fullName evidence="2">Uncharacterized protein</fullName>
    </submittedName>
</protein>
<feature type="compositionally biased region" description="Basic residues" evidence="1">
    <location>
        <begin position="550"/>
        <end position="559"/>
    </location>
</feature>
<accession>V2XBT7</accession>
<sequence>MRNILNLNLPLKPRWRRPSQLILDPLDETRPGRPLPNLPPELWVLIIRYASTPPPYLQLPLPEEDHEVYMHSMEQKRSFSLVSKRWNSYTAEVLYEFIWISRAKQAKSLALTLLCQVCASPVVHPSSYHHQNSLRRTTSSDQCGKHIRRLKIATSTLDRCDPADIRVILDYAANLECYEDHRSVRRNNEEEMLDPRGSPEALLAALGRGGKSGLRRLTWTCYGLDNGLTGLASLAANLEYLELSFSGASSSYFTISPLASSSSTSIISNSGFSFTTTSITTTTTTTCTTTITAEPMPPLALPALKTLNVTFDNMLFLALSEWDMPHLTSMTINLSHHHTTPAFHTFFKAHGTKITHLELGYAPTPDSLIVSHQDFSPDSSTLYQLAPNLKEFICSAHTQTEWNWENPDWIAPHPLLTSHPELEYIGIRDLGREVRRVWSEFGTPQLHGPGHLLSNDDSPFFMLLEQLTSLLSQTSFPKLKYIRDLSEESDALRRGKRSLYYPKGQPFPPLPPSLLPDMSFTGRRRSSFSSWRKPRRSRSVSTLSLSLSSSHHHHHHHTHGVGGGDGSLLSGLPISAPGHLRLTRFWSKVLDRAGERGVYVEDWKGLNVTKRDLERWERGLGDI</sequence>
<dbReference type="KEGG" id="mrr:Moror_735"/>
<name>V2XBT7_MONRO</name>
<comment type="caution">
    <text evidence="2">The sequence shown here is derived from an EMBL/GenBank/DDBJ whole genome shotgun (WGS) entry which is preliminary data.</text>
</comment>
<evidence type="ECO:0000256" key="1">
    <source>
        <dbReference type="SAM" id="MobiDB-lite"/>
    </source>
</evidence>
<organism evidence="2 3">
    <name type="scientific">Moniliophthora roreri (strain MCA 2997)</name>
    <name type="common">Cocoa frosty pod rot fungus</name>
    <name type="synonym">Crinipellis roreri</name>
    <dbReference type="NCBI Taxonomy" id="1381753"/>
    <lineage>
        <taxon>Eukaryota</taxon>
        <taxon>Fungi</taxon>
        <taxon>Dikarya</taxon>
        <taxon>Basidiomycota</taxon>
        <taxon>Agaricomycotina</taxon>
        <taxon>Agaricomycetes</taxon>
        <taxon>Agaricomycetidae</taxon>
        <taxon>Agaricales</taxon>
        <taxon>Marasmiineae</taxon>
        <taxon>Marasmiaceae</taxon>
        <taxon>Moniliophthora</taxon>
    </lineage>
</organism>
<dbReference type="EMBL" id="AWSO01000495">
    <property type="protein sequence ID" value="ESK89975.1"/>
    <property type="molecule type" value="Genomic_DNA"/>
</dbReference>
<evidence type="ECO:0000313" key="2">
    <source>
        <dbReference type="EMBL" id="ESK89975.1"/>
    </source>
</evidence>
<dbReference type="HOGENOM" id="CLU_011073_1_0_1"/>
<dbReference type="Proteomes" id="UP000017559">
    <property type="component" value="Unassembled WGS sequence"/>
</dbReference>
<dbReference type="OrthoDB" id="3258324at2759"/>
<evidence type="ECO:0000313" key="3">
    <source>
        <dbReference type="Proteomes" id="UP000017559"/>
    </source>
</evidence>
<gene>
    <name evidence="2" type="ORF">Moror_735</name>
</gene>
<proteinExistence type="predicted"/>
<keyword evidence="3" id="KW-1185">Reference proteome</keyword>
<dbReference type="AlphaFoldDB" id="V2XBT7"/>
<reference evidence="2 3" key="1">
    <citation type="journal article" date="2014" name="BMC Genomics">
        <title>Genome and secretome analysis of the hemibiotrophic fungal pathogen, Moniliophthora roreri, which causes frosty pod rot disease of cacao: mechanisms of the biotrophic and necrotrophic phases.</title>
        <authorList>
            <person name="Meinhardt L.W."/>
            <person name="Costa G.G.L."/>
            <person name="Thomazella D.P.T."/>
            <person name="Teixeira P.J.P.L."/>
            <person name="Carazzolle M.F."/>
            <person name="Schuster S.C."/>
            <person name="Carlson J.E."/>
            <person name="Guiltinan M.J."/>
            <person name="Mieczkowski P."/>
            <person name="Farmer A."/>
            <person name="Ramaraj T."/>
            <person name="Crozier J."/>
            <person name="Davis R.E."/>
            <person name="Shao J."/>
            <person name="Melnick R.L."/>
            <person name="Pereira G.A.G."/>
            <person name="Bailey B.A."/>
        </authorList>
    </citation>
    <scope>NUCLEOTIDE SEQUENCE [LARGE SCALE GENOMIC DNA]</scope>
    <source>
        <strain evidence="2 3">MCA 2997</strain>
    </source>
</reference>
<feature type="region of interest" description="Disordered" evidence="1">
    <location>
        <begin position="542"/>
        <end position="564"/>
    </location>
</feature>